<protein>
    <submittedName>
        <fullName evidence="1">Uncharacterized protein</fullName>
    </submittedName>
</protein>
<proteinExistence type="predicted"/>
<gene>
    <name evidence="1" type="ORF">LMF89_24595</name>
</gene>
<reference evidence="1" key="1">
    <citation type="submission" date="2021-11" db="EMBL/GenBank/DDBJ databases">
        <title>Description of a new species Pelosinus isolated from the bottom sediments of Lake Baikal.</title>
        <authorList>
            <person name="Zakharyuk A."/>
        </authorList>
    </citation>
    <scope>NUCLEOTIDE SEQUENCE</scope>
    <source>
        <strain evidence="1">Bkl1</strain>
    </source>
</reference>
<dbReference type="Proteomes" id="UP001165492">
    <property type="component" value="Unassembled WGS sequence"/>
</dbReference>
<dbReference type="RefSeq" id="WP_229537408.1">
    <property type="nucleotide sequence ID" value="NZ_JAJHJB010000074.1"/>
</dbReference>
<evidence type="ECO:0000313" key="2">
    <source>
        <dbReference type="Proteomes" id="UP001165492"/>
    </source>
</evidence>
<name>A0ABS8I1R7_9FIRM</name>
<keyword evidence="2" id="KW-1185">Reference proteome</keyword>
<comment type="caution">
    <text evidence="1">The sequence shown here is derived from an EMBL/GenBank/DDBJ whole genome shotgun (WGS) entry which is preliminary data.</text>
</comment>
<dbReference type="EMBL" id="JAJHJB010000074">
    <property type="protein sequence ID" value="MCC5468519.1"/>
    <property type="molecule type" value="Genomic_DNA"/>
</dbReference>
<evidence type="ECO:0000313" key="1">
    <source>
        <dbReference type="EMBL" id="MCC5468519.1"/>
    </source>
</evidence>
<organism evidence="1 2">
    <name type="scientific">Pelosinus baikalensis</name>
    <dbReference type="NCBI Taxonomy" id="2892015"/>
    <lineage>
        <taxon>Bacteria</taxon>
        <taxon>Bacillati</taxon>
        <taxon>Bacillota</taxon>
        <taxon>Negativicutes</taxon>
        <taxon>Selenomonadales</taxon>
        <taxon>Sporomusaceae</taxon>
        <taxon>Pelosinus</taxon>
    </lineage>
</organism>
<accession>A0ABS8I1R7</accession>
<sequence>MTNNYRLLFVEDNKAKEIWPQTIANNFVKLTTISMQTSMTPESQILDLNDYSGKVIVISGRPQGNWIWSAKIEEIAGPLMSKLITDLITDVRTKTKPSYK</sequence>